<evidence type="ECO:0000313" key="2">
    <source>
        <dbReference type="Proteomes" id="UP001143856"/>
    </source>
</evidence>
<organism evidence="1 2">
    <name type="scientific">Xylaria curta</name>
    <dbReference type="NCBI Taxonomy" id="42375"/>
    <lineage>
        <taxon>Eukaryota</taxon>
        <taxon>Fungi</taxon>
        <taxon>Dikarya</taxon>
        <taxon>Ascomycota</taxon>
        <taxon>Pezizomycotina</taxon>
        <taxon>Sordariomycetes</taxon>
        <taxon>Xylariomycetidae</taxon>
        <taxon>Xylariales</taxon>
        <taxon>Xylariaceae</taxon>
        <taxon>Xylaria</taxon>
    </lineage>
</organism>
<comment type="caution">
    <text evidence="1">The sequence shown here is derived from an EMBL/GenBank/DDBJ whole genome shotgun (WGS) entry which is preliminary data.</text>
</comment>
<dbReference type="EMBL" id="JAPDGR010000425">
    <property type="protein sequence ID" value="KAJ2990376.1"/>
    <property type="molecule type" value="Genomic_DNA"/>
</dbReference>
<gene>
    <name evidence="1" type="ORF">NUW58_g2985</name>
</gene>
<sequence length="447" mass="50042">MAFSAPAICLDVAIDHRIRRLCKPTLEPRGVPEPSEHLSILQQHGVRLGRGTDEINVTTRLAGPATTGGILVTLKQPRYNHPFKDGLGAVIRDCDTLSALEQLFQVASCGMLTLKHDVSLVDLLPFTPQQTETIPPQALRNALEASRLAICAKHPDVVLCAGKIWLPNEDKDRTKEPTNQENLDIKGGLQKLEAAGVGQLDIYDAVGLPGSGGELVTMSRVNGFHPSYAMNYLPEHTNLRQLLLLNVVKTCGLYREDWQEMRRKKMANQPRSLDRERIAYGRSRTILDYVRIYRGIQKNFLSSIGKIENSDTKPNEDLYSNLLTSRLSYKCNDASVVLRKIHELFITGLPESNSPVNLENITAIGIETLQIAERFTKTPFRTRNLRLKEMLDVGMTSVNSCFVDLGPDSRFNIEMLADIFLQMALGIEEILSDLLEIESRRRSTIEL</sequence>
<evidence type="ECO:0000313" key="1">
    <source>
        <dbReference type="EMBL" id="KAJ2990376.1"/>
    </source>
</evidence>
<accession>A0ACC1PEM8</accession>
<protein>
    <submittedName>
        <fullName evidence="1">Uncharacterized protein</fullName>
    </submittedName>
</protein>
<dbReference type="Proteomes" id="UP001143856">
    <property type="component" value="Unassembled WGS sequence"/>
</dbReference>
<reference evidence="1" key="1">
    <citation type="submission" date="2022-10" db="EMBL/GenBank/DDBJ databases">
        <title>Genome Sequence of Xylaria curta.</title>
        <authorList>
            <person name="Buettner E."/>
        </authorList>
    </citation>
    <scope>NUCLEOTIDE SEQUENCE</scope>
    <source>
        <strain evidence="1">Babe10</strain>
    </source>
</reference>
<proteinExistence type="predicted"/>
<keyword evidence="2" id="KW-1185">Reference proteome</keyword>
<name>A0ACC1PEM8_9PEZI</name>